<organism evidence="1 2">
    <name type="scientific">Rubripirellula reticaptiva</name>
    <dbReference type="NCBI Taxonomy" id="2528013"/>
    <lineage>
        <taxon>Bacteria</taxon>
        <taxon>Pseudomonadati</taxon>
        <taxon>Planctomycetota</taxon>
        <taxon>Planctomycetia</taxon>
        <taxon>Pirellulales</taxon>
        <taxon>Pirellulaceae</taxon>
        <taxon>Rubripirellula</taxon>
    </lineage>
</organism>
<dbReference type="Proteomes" id="UP000317977">
    <property type="component" value="Unassembled WGS sequence"/>
</dbReference>
<gene>
    <name evidence="1" type="ORF">Poly59_59870</name>
</gene>
<dbReference type="AlphaFoldDB" id="A0A5C6EB91"/>
<name>A0A5C6EB91_9BACT</name>
<protein>
    <submittedName>
        <fullName evidence="1">Uncharacterized protein</fullName>
    </submittedName>
</protein>
<accession>A0A5C6EB91</accession>
<dbReference type="EMBL" id="SJPX01000006">
    <property type="protein sequence ID" value="TWU47013.1"/>
    <property type="molecule type" value="Genomic_DNA"/>
</dbReference>
<evidence type="ECO:0000313" key="2">
    <source>
        <dbReference type="Proteomes" id="UP000317977"/>
    </source>
</evidence>
<sequence>MGQSFRNPQTTLCDRPKLTGSTIFALAKLLESNSLATLRHVAILRVVRGTIKSVREM</sequence>
<keyword evidence="2" id="KW-1185">Reference proteome</keyword>
<reference evidence="1 2" key="1">
    <citation type="submission" date="2019-02" db="EMBL/GenBank/DDBJ databases">
        <title>Deep-cultivation of Planctomycetes and their phenomic and genomic characterization uncovers novel biology.</title>
        <authorList>
            <person name="Wiegand S."/>
            <person name="Jogler M."/>
            <person name="Boedeker C."/>
            <person name="Pinto D."/>
            <person name="Vollmers J."/>
            <person name="Rivas-Marin E."/>
            <person name="Kohn T."/>
            <person name="Peeters S.H."/>
            <person name="Heuer A."/>
            <person name="Rast P."/>
            <person name="Oberbeckmann S."/>
            <person name="Bunk B."/>
            <person name="Jeske O."/>
            <person name="Meyerdierks A."/>
            <person name="Storesund J.E."/>
            <person name="Kallscheuer N."/>
            <person name="Luecker S."/>
            <person name="Lage O.M."/>
            <person name="Pohl T."/>
            <person name="Merkel B.J."/>
            <person name="Hornburger P."/>
            <person name="Mueller R.-W."/>
            <person name="Bruemmer F."/>
            <person name="Labrenz M."/>
            <person name="Spormann A.M."/>
            <person name="Op Den Camp H."/>
            <person name="Overmann J."/>
            <person name="Amann R."/>
            <person name="Jetten M.S.M."/>
            <person name="Mascher T."/>
            <person name="Medema M.H."/>
            <person name="Devos D.P."/>
            <person name="Kaster A.-K."/>
            <person name="Ovreas L."/>
            <person name="Rohde M."/>
            <person name="Galperin M.Y."/>
            <person name="Jogler C."/>
        </authorList>
    </citation>
    <scope>NUCLEOTIDE SEQUENCE [LARGE SCALE GENOMIC DNA]</scope>
    <source>
        <strain evidence="1 2">Poly59</strain>
    </source>
</reference>
<proteinExistence type="predicted"/>
<comment type="caution">
    <text evidence="1">The sequence shown here is derived from an EMBL/GenBank/DDBJ whole genome shotgun (WGS) entry which is preliminary data.</text>
</comment>
<evidence type="ECO:0000313" key="1">
    <source>
        <dbReference type="EMBL" id="TWU47013.1"/>
    </source>
</evidence>